<protein>
    <recommendedName>
        <fullName evidence="4">BOP1 N-terminal domain-containing protein</fullName>
    </recommendedName>
</protein>
<dbReference type="GeneID" id="77807973"/>
<sequence length="190" mass="21048">MDEEALSESRESETFDEEDEYSSEEDSEDSASSDEESASNNEESASSEEDAEDHIHPHAPGAHQPNSAPPGTFRLCEHNFGSNTASSDFDWDGDPSTLAVSELFPESLRSKINSLKDLDNPKAYTPKHSVDPIHEQKLSSQDSQKLADYLNAKSHTRSWVVANSSAFLPQERHFFYVGGQSKQQHHCCGS</sequence>
<dbReference type="RefSeq" id="XP_053018206.1">
    <property type="nucleotide sequence ID" value="XM_053167089.1"/>
</dbReference>
<evidence type="ECO:0000313" key="2">
    <source>
        <dbReference type="EMBL" id="WAQ82651.1"/>
    </source>
</evidence>
<dbReference type="EMBL" id="CP110423">
    <property type="protein sequence ID" value="WAQ82651.1"/>
    <property type="molecule type" value="Genomic_DNA"/>
</dbReference>
<dbReference type="Proteomes" id="UP001164743">
    <property type="component" value="Chromosome 3A"/>
</dbReference>
<evidence type="ECO:0000256" key="1">
    <source>
        <dbReference type="SAM" id="MobiDB-lite"/>
    </source>
</evidence>
<name>A0ABY7CBR0_9BASI</name>
<feature type="compositionally biased region" description="Basic and acidic residues" evidence="1">
    <location>
        <begin position="128"/>
        <end position="137"/>
    </location>
</feature>
<evidence type="ECO:0008006" key="4">
    <source>
        <dbReference type="Google" id="ProtNLM"/>
    </source>
</evidence>
<reference evidence="2" key="1">
    <citation type="submission" date="2022-10" db="EMBL/GenBank/DDBJ databases">
        <title>Puccinia triticina Genome sequencing and assembly.</title>
        <authorList>
            <person name="Li C."/>
        </authorList>
    </citation>
    <scope>NUCLEOTIDE SEQUENCE</scope>
    <source>
        <strain evidence="2">Pt15</strain>
    </source>
</reference>
<proteinExistence type="predicted"/>
<feature type="region of interest" description="Disordered" evidence="1">
    <location>
        <begin position="117"/>
        <end position="144"/>
    </location>
</feature>
<accession>A0ABY7CBR0</accession>
<keyword evidence="3" id="KW-1185">Reference proteome</keyword>
<gene>
    <name evidence="2" type="ORF">PtA15_3A14</name>
</gene>
<feature type="region of interest" description="Disordered" evidence="1">
    <location>
        <begin position="1"/>
        <end position="79"/>
    </location>
</feature>
<organism evidence="2 3">
    <name type="scientific">Puccinia triticina</name>
    <dbReference type="NCBI Taxonomy" id="208348"/>
    <lineage>
        <taxon>Eukaryota</taxon>
        <taxon>Fungi</taxon>
        <taxon>Dikarya</taxon>
        <taxon>Basidiomycota</taxon>
        <taxon>Pucciniomycotina</taxon>
        <taxon>Pucciniomycetes</taxon>
        <taxon>Pucciniales</taxon>
        <taxon>Pucciniaceae</taxon>
        <taxon>Puccinia</taxon>
    </lineage>
</organism>
<evidence type="ECO:0000313" key="3">
    <source>
        <dbReference type="Proteomes" id="UP001164743"/>
    </source>
</evidence>
<feature type="compositionally biased region" description="Acidic residues" evidence="1">
    <location>
        <begin position="14"/>
        <end position="37"/>
    </location>
</feature>